<proteinExistence type="predicted"/>
<dbReference type="EMBL" id="CAJOBA010002684">
    <property type="protein sequence ID" value="CAF3655612.1"/>
    <property type="molecule type" value="Genomic_DNA"/>
</dbReference>
<dbReference type="Proteomes" id="UP000682733">
    <property type="component" value="Unassembled WGS sequence"/>
</dbReference>
<evidence type="ECO:0000313" key="2">
    <source>
        <dbReference type="EMBL" id="CAF3655612.1"/>
    </source>
</evidence>
<reference evidence="1" key="1">
    <citation type="submission" date="2021-02" db="EMBL/GenBank/DDBJ databases">
        <authorList>
            <person name="Nowell W R."/>
        </authorList>
    </citation>
    <scope>NUCLEOTIDE SEQUENCE</scope>
</reference>
<dbReference type="Proteomes" id="UP000677228">
    <property type="component" value="Unassembled WGS sequence"/>
</dbReference>
<sequence>MTLTVMKPFVIVQMTAHLESTKKVMTNQLEHLPNELFEYIFLRLHSTHIVQSFLNLNIRLNLLIQPYINRISIVSVDFDTQFILKSSLKSIKLGDKQLEQVFSTSGNIFSTYPGLKSIILICVSSVNPTYINYLNQFQTFLLSLKITYFTRKETMYSEDLSKKIFSILLHVDNNDSKLETLSITHSCLSLQESDHYHSSLSIKNIRLTLKSYQHLLILFEYLPSLESCDVRIYDDLDNDNKTIRYTVTKVRLKKFALESLCLMSNYQHLKDFIVRNFSSSLEYLSFELFIRHLINGQELQSELIEKLLNLKQFQFRFNCYCFRYPLSENDVDMLIRSYQSDYWLRNYPDGIMFYFLLDGIFCALSPLPYVFERLDPVFNNVLNYRLNTTEKAVLEIDHQLLLIIFNELRQDQEVRDTRCKHIRELILLRYDNENSMDNEENEIKLLFPNLKIYVRE</sequence>
<protein>
    <recommendedName>
        <fullName evidence="4">F-box domain-containing protein</fullName>
    </recommendedName>
</protein>
<evidence type="ECO:0000313" key="1">
    <source>
        <dbReference type="EMBL" id="CAF0870778.1"/>
    </source>
</evidence>
<name>A0A8S2D3N7_9BILA</name>
<gene>
    <name evidence="1" type="ORF">OVA965_LOCUS8118</name>
    <name evidence="2" type="ORF">TMI583_LOCUS8114</name>
</gene>
<evidence type="ECO:0000313" key="3">
    <source>
        <dbReference type="Proteomes" id="UP000677228"/>
    </source>
</evidence>
<dbReference type="AlphaFoldDB" id="A0A8S2D3N7"/>
<comment type="caution">
    <text evidence="1">The sequence shown here is derived from an EMBL/GenBank/DDBJ whole genome shotgun (WGS) entry which is preliminary data.</text>
</comment>
<dbReference type="EMBL" id="CAJNOK010002683">
    <property type="protein sequence ID" value="CAF0870778.1"/>
    <property type="molecule type" value="Genomic_DNA"/>
</dbReference>
<accession>A0A8S2D3N7</accession>
<evidence type="ECO:0008006" key="4">
    <source>
        <dbReference type="Google" id="ProtNLM"/>
    </source>
</evidence>
<organism evidence="1 3">
    <name type="scientific">Didymodactylos carnosus</name>
    <dbReference type="NCBI Taxonomy" id="1234261"/>
    <lineage>
        <taxon>Eukaryota</taxon>
        <taxon>Metazoa</taxon>
        <taxon>Spiralia</taxon>
        <taxon>Gnathifera</taxon>
        <taxon>Rotifera</taxon>
        <taxon>Eurotatoria</taxon>
        <taxon>Bdelloidea</taxon>
        <taxon>Philodinida</taxon>
        <taxon>Philodinidae</taxon>
        <taxon>Didymodactylos</taxon>
    </lineage>
</organism>